<organism evidence="3 4">
    <name type="scientific">Byssothecium circinans</name>
    <dbReference type="NCBI Taxonomy" id="147558"/>
    <lineage>
        <taxon>Eukaryota</taxon>
        <taxon>Fungi</taxon>
        <taxon>Dikarya</taxon>
        <taxon>Ascomycota</taxon>
        <taxon>Pezizomycotina</taxon>
        <taxon>Dothideomycetes</taxon>
        <taxon>Pleosporomycetidae</taxon>
        <taxon>Pleosporales</taxon>
        <taxon>Massarineae</taxon>
        <taxon>Massarinaceae</taxon>
        <taxon>Byssothecium</taxon>
    </lineage>
</organism>
<evidence type="ECO:0000256" key="1">
    <source>
        <dbReference type="SAM" id="MobiDB-lite"/>
    </source>
</evidence>
<gene>
    <name evidence="3" type="ORF">CC80DRAFT_78135</name>
</gene>
<feature type="compositionally biased region" description="Acidic residues" evidence="1">
    <location>
        <begin position="136"/>
        <end position="150"/>
    </location>
</feature>
<sequence>MPTEEENLQFLYLVLTHGGQPNLNMTAIANDLGLSNGATSKRWSRLKQAVEAGKPPGPSAYEFLWLALKHNPRDKAPDWKDIAEQCNTTSGAASKRYSRMKQAFEKGTPATPTSTPKRKRGETSSAKKKTPKAEEEKDVLDADGDDECEDTPSKKPKTSNTKPKAMPKPKGKGKKETAVKQEATPEPSTSPLPQFHAIHNLKPEPGATAAYGAGETEQFYDAAEYASEAMSEGEEAVVEESEFHTCHGCECQVRALAEGLANATGTGVNEWLNASDIGGDEDEFM</sequence>
<feature type="domain" description="Myb-like DNA-binding" evidence="2">
    <location>
        <begin position="60"/>
        <end position="106"/>
    </location>
</feature>
<evidence type="ECO:0000313" key="3">
    <source>
        <dbReference type="EMBL" id="KAF1955725.1"/>
    </source>
</evidence>
<dbReference type="EMBL" id="ML976993">
    <property type="protein sequence ID" value="KAF1955725.1"/>
    <property type="molecule type" value="Genomic_DNA"/>
</dbReference>
<name>A0A6A5TSU0_9PLEO</name>
<feature type="region of interest" description="Disordered" evidence="1">
    <location>
        <begin position="103"/>
        <end position="209"/>
    </location>
</feature>
<dbReference type="AlphaFoldDB" id="A0A6A5TSU0"/>
<proteinExistence type="predicted"/>
<dbReference type="InterPro" id="IPR054505">
    <property type="entry name" value="Myb_DNA-bind_8"/>
</dbReference>
<reference evidence="3" key="1">
    <citation type="journal article" date="2020" name="Stud. Mycol.">
        <title>101 Dothideomycetes genomes: a test case for predicting lifestyles and emergence of pathogens.</title>
        <authorList>
            <person name="Haridas S."/>
            <person name="Albert R."/>
            <person name="Binder M."/>
            <person name="Bloem J."/>
            <person name="Labutti K."/>
            <person name="Salamov A."/>
            <person name="Andreopoulos B."/>
            <person name="Baker S."/>
            <person name="Barry K."/>
            <person name="Bills G."/>
            <person name="Bluhm B."/>
            <person name="Cannon C."/>
            <person name="Castanera R."/>
            <person name="Culley D."/>
            <person name="Daum C."/>
            <person name="Ezra D."/>
            <person name="Gonzalez J."/>
            <person name="Henrissat B."/>
            <person name="Kuo A."/>
            <person name="Liang C."/>
            <person name="Lipzen A."/>
            <person name="Lutzoni F."/>
            <person name="Magnuson J."/>
            <person name="Mondo S."/>
            <person name="Nolan M."/>
            <person name="Ohm R."/>
            <person name="Pangilinan J."/>
            <person name="Park H.-J."/>
            <person name="Ramirez L."/>
            <person name="Alfaro M."/>
            <person name="Sun H."/>
            <person name="Tritt A."/>
            <person name="Yoshinaga Y."/>
            <person name="Zwiers L.-H."/>
            <person name="Turgeon B."/>
            <person name="Goodwin S."/>
            <person name="Spatafora J."/>
            <person name="Crous P."/>
            <person name="Grigoriev I."/>
        </authorList>
    </citation>
    <scope>NUCLEOTIDE SEQUENCE</scope>
    <source>
        <strain evidence="3">CBS 675.92</strain>
    </source>
</reference>
<evidence type="ECO:0000313" key="4">
    <source>
        <dbReference type="Proteomes" id="UP000800035"/>
    </source>
</evidence>
<dbReference type="Pfam" id="PF22980">
    <property type="entry name" value="Myb_DNA-bind_8"/>
    <property type="match status" value="2"/>
</dbReference>
<feature type="compositionally biased region" description="Basic residues" evidence="1">
    <location>
        <begin position="116"/>
        <end position="130"/>
    </location>
</feature>
<protein>
    <recommendedName>
        <fullName evidence="2">Myb-like DNA-binding domain-containing protein</fullName>
    </recommendedName>
</protein>
<dbReference type="OrthoDB" id="3944408at2759"/>
<keyword evidence="4" id="KW-1185">Reference proteome</keyword>
<dbReference type="Proteomes" id="UP000800035">
    <property type="component" value="Unassembled WGS sequence"/>
</dbReference>
<evidence type="ECO:0000259" key="2">
    <source>
        <dbReference type="Pfam" id="PF22980"/>
    </source>
</evidence>
<accession>A0A6A5TSU0</accession>
<feature type="domain" description="Myb-like DNA-binding" evidence="2">
    <location>
        <begin position="5"/>
        <end position="51"/>
    </location>
</feature>